<keyword evidence="2" id="KW-1185">Reference proteome</keyword>
<dbReference type="Proteomes" id="UP000494119">
    <property type="component" value="Unassembled WGS sequence"/>
</dbReference>
<gene>
    <name evidence="1" type="ORF">LMG28688_03710</name>
</gene>
<dbReference type="RefSeq" id="WP_175196301.1">
    <property type="nucleotide sequence ID" value="NZ_CADIKL010000017.1"/>
</dbReference>
<protein>
    <recommendedName>
        <fullName evidence="3">DNA-binding protein</fullName>
    </recommendedName>
</protein>
<evidence type="ECO:0000313" key="2">
    <source>
        <dbReference type="Proteomes" id="UP000494119"/>
    </source>
</evidence>
<organism evidence="1 2">
    <name type="scientific">Paraburkholderia caffeinitolerans</name>
    <dbReference type="NCBI Taxonomy" id="1723730"/>
    <lineage>
        <taxon>Bacteria</taxon>
        <taxon>Pseudomonadati</taxon>
        <taxon>Pseudomonadota</taxon>
        <taxon>Betaproteobacteria</taxon>
        <taxon>Burkholderiales</taxon>
        <taxon>Burkholderiaceae</taxon>
        <taxon>Paraburkholderia</taxon>
    </lineage>
</organism>
<dbReference type="SUPFAM" id="SSF102405">
    <property type="entry name" value="MCP/YpsA-like"/>
    <property type="match status" value="1"/>
</dbReference>
<dbReference type="Gene3D" id="3.40.50.450">
    <property type="match status" value="1"/>
</dbReference>
<reference evidence="1 2" key="1">
    <citation type="submission" date="2020-04" db="EMBL/GenBank/DDBJ databases">
        <authorList>
            <person name="De Canck E."/>
        </authorList>
    </citation>
    <scope>NUCLEOTIDE SEQUENCE [LARGE SCALE GENOMIC DNA]</scope>
    <source>
        <strain evidence="1 2">LMG 28688</strain>
    </source>
</reference>
<dbReference type="Pfam" id="PF18306">
    <property type="entry name" value="LDcluster4"/>
    <property type="match status" value="1"/>
</dbReference>
<dbReference type="AlphaFoldDB" id="A0A6J5GB99"/>
<dbReference type="EMBL" id="CADIKL010000017">
    <property type="protein sequence ID" value="CAB3793377.1"/>
    <property type="molecule type" value="Genomic_DNA"/>
</dbReference>
<name>A0A6J5GB99_9BURK</name>
<evidence type="ECO:0008006" key="3">
    <source>
        <dbReference type="Google" id="ProtNLM"/>
    </source>
</evidence>
<sequence length="183" mass="19331">MAIVGVMGSGKVEWEALSTPLGKWIAEHGFDLLTGAGLGVMLSTARAFSTTEGRTGRSIGIVPSEPHPVSGFAAIAGYPNPYIDLPILTPLPRKQAEAPDDALNRNYVNVLTSDVVVALPGSQGTLDEIRLARRFAKPLICIGPAGFFGDVPPGTRIVTELADVYEFVLATTRQVDLASTLKS</sequence>
<dbReference type="InterPro" id="IPR041164">
    <property type="entry name" value="LDcluster4"/>
</dbReference>
<evidence type="ECO:0000313" key="1">
    <source>
        <dbReference type="EMBL" id="CAB3793377.1"/>
    </source>
</evidence>
<accession>A0A6J5GB99</accession>
<proteinExistence type="predicted"/>